<sequence>MGELDATYGAVLIGAFVSAVLFGVTNLQAFIYFQRYSSDGVWSKLTVCWLWLLDAVHLAFVVHMVYWYLVTNYFNPLELTVIVWTFKVSVLFFLCERDRLKTDRYKTQAQIIVDVSSLGRLSSAQVTLHLLRRSS</sequence>
<dbReference type="AlphaFoldDB" id="A0A165CQ89"/>
<dbReference type="InParanoid" id="A0A165CQ89"/>
<reference evidence="2 3" key="1">
    <citation type="journal article" date="2016" name="Mol. Biol. Evol.">
        <title>Comparative Genomics of Early-Diverging Mushroom-Forming Fungi Provides Insights into the Origins of Lignocellulose Decay Capabilities.</title>
        <authorList>
            <person name="Nagy L.G."/>
            <person name="Riley R."/>
            <person name="Tritt A."/>
            <person name="Adam C."/>
            <person name="Daum C."/>
            <person name="Floudas D."/>
            <person name="Sun H."/>
            <person name="Yadav J.S."/>
            <person name="Pangilinan J."/>
            <person name="Larsson K.H."/>
            <person name="Matsuura K."/>
            <person name="Barry K."/>
            <person name="Labutti K."/>
            <person name="Kuo R."/>
            <person name="Ohm R.A."/>
            <person name="Bhattacharya S.S."/>
            <person name="Shirouzu T."/>
            <person name="Yoshinaga Y."/>
            <person name="Martin F.M."/>
            <person name="Grigoriev I.V."/>
            <person name="Hibbett D.S."/>
        </authorList>
    </citation>
    <scope>NUCLEOTIDE SEQUENCE [LARGE SCALE GENOMIC DNA]</scope>
    <source>
        <strain evidence="2 3">93-53</strain>
    </source>
</reference>
<dbReference type="PANTHER" id="PTHR40465:SF1">
    <property type="entry name" value="DUF6534 DOMAIN-CONTAINING PROTEIN"/>
    <property type="match status" value="1"/>
</dbReference>
<feature type="transmembrane region" description="Helical" evidence="1">
    <location>
        <begin position="6"/>
        <end position="33"/>
    </location>
</feature>
<feature type="transmembrane region" description="Helical" evidence="1">
    <location>
        <begin position="45"/>
        <end position="67"/>
    </location>
</feature>
<proteinExistence type="predicted"/>
<keyword evidence="3" id="KW-1185">Reference proteome</keyword>
<dbReference type="PANTHER" id="PTHR40465">
    <property type="entry name" value="CHROMOSOME 1, WHOLE GENOME SHOTGUN SEQUENCE"/>
    <property type="match status" value="1"/>
</dbReference>
<evidence type="ECO:0000313" key="3">
    <source>
        <dbReference type="Proteomes" id="UP000076871"/>
    </source>
</evidence>
<dbReference type="EMBL" id="KV427646">
    <property type="protein sequence ID" value="KZT03225.1"/>
    <property type="molecule type" value="Genomic_DNA"/>
</dbReference>
<evidence type="ECO:0000313" key="2">
    <source>
        <dbReference type="EMBL" id="KZT03225.1"/>
    </source>
</evidence>
<keyword evidence="1" id="KW-1133">Transmembrane helix</keyword>
<dbReference type="GeneID" id="63821894"/>
<keyword evidence="1" id="KW-0472">Membrane</keyword>
<name>A0A165CQ89_9APHY</name>
<dbReference type="Proteomes" id="UP000076871">
    <property type="component" value="Unassembled WGS sequence"/>
</dbReference>
<accession>A0A165CQ89</accession>
<gene>
    <name evidence="2" type="ORF">LAESUDRAFT_660289</name>
</gene>
<dbReference type="OrthoDB" id="2749860at2759"/>
<dbReference type="STRING" id="1314785.A0A165CQ89"/>
<organism evidence="2 3">
    <name type="scientific">Laetiporus sulphureus 93-53</name>
    <dbReference type="NCBI Taxonomy" id="1314785"/>
    <lineage>
        <taxon>Eukaryota</taxon>
        <taxon>Fungi</taxon>
        <taxon>Dikarya</taxon>
        <taxon>Basidiomycota</taxon>
        <taxon>Agaricomycotina</taxon>
        <taxon>Agaricomycetes</taxon>
        <taxon>Polyporales</taxon>
        <taxon>Laetiporus</taxon>
    </lineage>
</organism>
<dbReference type="RefSeq" id="XP_040760965.1">
    <property type="nucleotide sequence ID" value="XM_040904864.1"/>
</dbReference>
<keyword evidence="1" id="KW-0812">Transmembrane</keyword>
<feature type="transmembrane region" description="Helical" evidence="1">
    <location>
        <begin position="73"/>
        <end position="95"/>
    </location>
</feature>
<evidence type="ECO:0000256" key="1">
    <source>
        <dbReference type="SAM" id="Phobius"/>
    </source>
</evidence>
<protein>
    <submittedName>
        <fullName evidence="2">Uncharacterized protein</fullName>
    </submittedName>
</protein>